<dbReference type="AlphaFoldDB" id="A0A1N7BHW7"/>
<accession>A0A1N7BHW7</accession>
<evidence type="ECO:0000313" key="2">
    <source>
        <dbReference type="Proteomes" id="UP000186079"/>
    </source>
</evidence>
<protein>
    <submittedName>
        <fullName evidence="1">Uncharacterized protein</fullName>
    </submittedName>
</protein>
<proteinExistence type="predicted"/>
<evidence type="ECO:0000313" key="1">
    <source>
        <dbReference type="EMBL" id="SIR50773.1"/>
    </source>
</evidence>
<organism evidence="1 2">
    <name type="scientific">Pseudomonas flexibilis</name>
    <dbReference type="NCBI Taxonomy" id="706570"/>
    <lineage>
        <taxon>Bacteria</taxon>
        <taxon>Pseudomonadati</taxon>
        <taxon>Pseudomonadota</taxon>
        <taxon>Gammaproteobacteria</taxon>
        <taxon>Pseudomonadales</taxon>
        <taxon>Pseudomonadaceae</taxon>
        <taxon>Pseudomonas</taxon>
    </lineage>
</organism>
<dbReference type="Proteomes" id="UP000186079">
    <property type="component" value="Unassembled WGS sequence"/>
</dbReference>
<sequence length="101" mass="11126">MRIFPVRDSQQTVATVPEPVEPDVAKPLDLTLPPLLGQDDNGPLESYKPLLPPLFGLKSQPGGMTLGGRLITSEPEAEFEFDLSNMLERIEGAEISIQIRR</sequence>
<gene>
    <name evidence="1" type="ORF">SAMN05421672_13120</name>
</gene>
<reference evidence="1 2" key="1">
    <citation type="submission" date="2017-01" db="EMBL/GenBank/DDBJ databases">
        <authorList>
            <person name="Mah S.A."/>
            <person name="Swanson W.J."/>
            <person name="Moy G.W."/>
            <person name="Vacquier V.D."/>
        </authorList>
    </citation>
    <scope>NUCLEOTIDE SEQUENCE [LARGE SCALE GENOMIC DNA]</scope>
    <source>
        <strain evidence="1 2">ATCC 29606</strain>
    </source>
</reference>
<dbReference type="EMBL" id="FTMC01000031">
    <property type="protein sequence ID" value="SIR50773.1"/>
    <property type="molecule type" value="Genomic_DNA"/>
</dbReference>
<name>A0A1N7BHW7_9PSED</name>